<accession>A0A5J5J2X2</accession>
<feature type="compositionally biased region" description="Basic and acidic residues" evidence="1">
    <location>
        <begin position="13"/>
        <end position="23"/>
    </location>
</feature>
<name>A0A5J5J2X2_9MICO</name>
<dbReference type="InterPro" id="IPR036249">
    <property type="entry name" value="Thioredoxin-like_sf"/>
</dbReference>
<dbReference type="SUPFAM" id="SSF52833">
    <property type="entry name" value="Thioredoxin-like"/>
    <property type="match status" value="1"/>
</dbReference>
<dbReference type="Gene3D" id="3.40.30.10">
    <property type="entry name" value="Glutaredoxin"/>
    <property type="match status" value="1"/>
</dbReference>
<keyword evidence="2" id="KW-0812">Transmembrane</keyword>
<feature type="region of interest" description="Disordered" evidence="1">
    <location>
        <begin position="1"/>
        <end position="26"/>
    </location>
</feature>
<dbReference type="EMBL" id="VYSA01000002">
    <property type="protein sequence ID" value="KAA9107528.1"/>
    <property type="molecule type" value="Genomic_DNA"/>
</dbReference>
<feature type="region of interest" description="Disordered" evidence="1">
    <location>
        <begin position="94"/>
        <end position="117"/>
    </location>
</feature>
<gene>
    <name evidence="4" type="ORF">F6B43_08625</name>
</gene>
<evidence type="ECO:0000313" key="5">
    <source>
        <dbReference type="Proteomes" id="UP000325827"/>
    </source>
</evidence>
<protein>
    <submittedName>
        <fullName evidence="4">Thioredoxin domain-containing protein</fullName>
    </submittedName>
</protein>
<keyword evidence="5" id="KW-1185">Reference proteome</keyword>
<feature type="transmembrane region" description="Helical" evidence="2">
    <location>
        <begin position="39"/>
        <end position="60"/>
    </location>
</feature>
<keyword evidence="2" id="KW-1133">Transmembrane helix</keyword>
<keyword evidence="2" id="KW-0472">Membrane</keyword>
<proteinExistence type="predicted"/>
<dbReference type="Pfam" id="PF13462">
    <property type="entry name" value="Thioredoxin_4"/>
    <property type="match status" value="1"/>
</dbReference>
<sequence>MSSDESPPSPAPQDRREAVREKAQQVQAKQSRARALRRVAMGVGVVAVVAVAATVVTWAFTSSSKPQLSPANISNDGFTVTSVAGVAVDTANGSAPDAGATASPTPSPAVPTAAATPAATKSAPVDIRVYVDYLSSGSRDFQMANVQQLSKWVSQDAATLTYYPVSMLASKSNGTKYSLRAASAAACVATHAPDTFFAFNDALLRKQPPVDSDGLSDADLATLAIASGASDPKAVRSCIETESFASWAAGATDRALQGLPDTDSVSLTATPTVLVNGMPYVGKLDDPKEFAQFVLTIASDAYYKTASPTPTASPSPSTTMTTTPLPSSTR</sequence>
<comment type="caution">
    <text evidence="4">The sequence shown here is derived from an EMBL/GenBank/DDBJ whole genome shotgun (WGS) entry which is preliminary data.</text>
</comment>
<evidence type="ECO:0000313" key="4">
    <source>
        <dbReference type="EMBL" id="KAA9107528.1"/>
    </source>
</evidence>
<feature type="domain" description="Thioredoxin-like fold" evidence="3">
    <location>
        <begin position="121"/>
        <end position="283"/>
    </location>
</feature>
<dbReference type="Proteomes" id="UP000325827">
    <property type="component" value="Unassembled WGS sequence"/>
</dbReference>
<dbReference type="AlphaFoldDB" id="A0A5J5J2X2"/>
<evidence type="ECO:0000256" key="1">
    <source>
        <dbReference type="SAM" id="MobiDB-lite"/>
    </source>
</evidence>
<reference evidence="5" key="1">
    <citation type="submission" date="2019-09" db="EMBL/GenBank/DDBJ databases">
        <title>Mumia zhuanghuii sp. nov. isolated from the intestinal contents of plateau pika (Ochotona curzoniae) in the Qinghai-Tibet plateau of China.</title>
        <authorList>
            <person name="Tian Z."/>
        </authorList>
    </citation>
    <scope>NUCLEOTIDE SEQUENCE [LARGE SCALE GENOMIC DNA]</scope>
    <source>
        <strain evidence="5">JCM 30598</strain>
    </source>
</reference>
<dbReference type="OrthoDB" id="117402at2"/>
<dbReference type="RefSeq" id="WP_150448564.1">
    <property type="nucleotide sequence ID" value="NZ_VYSA01000002.1"/>
</dbReference>
<evidence type="ECO:0000259" key="3">
    <source>
        <dbReference type="Pfam" id="PF13462"/>
    </source>
</evidence>
<evidence type="ECO:0000256" key="2">
    <source>
        <dbReference type="SAM" id="Phobius"/>
    </source>
</evidence>
<feature type="region of interest" description="Disordered" evidence="1">
    <location>
        <begin position="305"/>
        <end position="330"/>
    </location>
</feature>
<organism evidence="4 5">
    <name type="scientific">Microbacterium rhizomatis</name>
    <dbReference type="NCBI Taxonomy" id="1631477"/>
    <lineage>
        <taxon>Bacteria</taxon>
        <taxon>Bacillati</taxon>
        <taxon>Actinomycetota</taxon>
        <taxon>Actinomycetes</taxon>
        <taxon>Micrococcales</taxon>
        <taxon>Microbacteriaceae</taxon>
        <taxon>Microbacterium</taxon>
    </lineage>
</organism>
<dbReference type="InterPro" id="IPR012336">
    <property type="entry name" value="Thioredoxin-like_fold"/>
</dbReference>